<name>A0A101QV97_9ACTN</name>
<dbReference type="STRING" id="68231.AQJ30_21185"/>
<dbReference type="InterPro" id="IPR029046">
    <property type="entry name" value="LolA/LolB/LppX"/>
</dbReference>
<dbReference type="Gene3D" id="2.50.20.20">
    <property type="match status" value="1"/>
</dbReference>
<proteinExistence type="predicted"/>
<reference evidence="2 3" key="1">
    <citation type="submission" date="2015-10" db="EMBL/GenBank/DDBJ databases">
        <title>Draft genome sequence of Streptomyces longwoodensis DSM 41677, type strain for the species Streptomyces longwoodensis.</title>
        <authorList>
            <person name="Ruckert C."/>
            <person name="Winkler A."/>
            <person name="Kalinowski J."/>
            <person name="Kampfer P."/>
            <person name="Glaeser S."/>
        </authorList>
    </citation>
    <scope>NUCLEOTIDE SEQUENCE [LARGE SCALE GENOMIC DNA]</scope>
    <source>
        <strain evidence="2 3">DSM 41677</strain>
    </source>
</reference>
<organism evidence="2 3">
    <name type="scientific">Streptomyces longwoodensis</name>
    <dbReference type="NCBI Taxonomy" id="68231"/>
    <lineage>
        <taxon>Bacteria</taxon>
        <taxon>Bacillati</taxon>
        <taxon>Actinomycetota</taxon>
        <taxon>Actinomycetes</taxon>
        <taxon>Kitasatosporales</taxon>
        <taxon>Streptomycetaceae</taxon>
        <taxon>Streptomyces</taxon>
    </lineage>
</organism>
<dbReference type="PROSITE" id="PS51257">
    <property type="entry name" value="PROKAR_LIPOPROTEIN"/>
    <property type="match status" value="1"/>
</dbReference>
<protein>
    <recommendedName>
        <fullName evidence="4">Lipoprotein</fullName>
    </recommendedName>
</protein>
<comment type="caution">
    <text evidence="2">The sequence shown here is derived from an EMBL/GenBank/DDBJ whole genome shotgun (WGS) entry which is preliminary data.</text>
</comment>
<dbReference type="RefSeq" id="WP_067236366.1">
    <property type="nucleotide sequence ID" value="NZ_KQ948555.1"/>
</dbReference>
<dbReference type="Proteomes" id="UP000053271">
    <property type="component" value="Unassembled WGS sequence"/>
</dbReference>
<keyword evidence="1" id="KW-0732">Signal</keyword>
<dbReference type="AlphaFoldDB" id="A0A101QV97"/>
<gene>
    <name evidence="2" type="ORF">AQJ30_21185</name>
</gene>
<dbReference type="GeneID" id="91427127"/>
<evidence type="ECO:0008006" key="4">
    <source>
        <dbReference type="Google" id="ProtNLM"/>
    </source>
</evidence>
<sequence length="290" mass="29905">MRQRYTAAWLGMATAALVATTACGGGSAKDTAEDTGRKAGAAVGKSSGQIMAALTRATDRTAQAGSAQVATTTSLTATGGRPVTMNGTYSWGDGAAMDVLMDTAAAQMSSVQDDPTTQVKMVDGAYYYGVDPQPSGPLEGKHWMRIDVSAVVGEAGADNITDNADPTTGLRYIGASKDVKDLGEEKVLGRTAEHYRGSVGAEQINGSKLTPAEKKAALGALQAGGGRVTYDVWVDGKDLPVRVKQSGAGMDVTIDFLKFGAARPITAPPASDTADLTEQVRAQRDKALGQ</sequence>
<accession>A0A101QV97</accession>
<dbReference type="SUPFAM" id="SSF89392">
    <property type="entry name" value="Prokaryotic lipoproteins and lipoprotein localization factors"/>
    <property type="match status" value="1"/>
</dbReference>
<feature type="signal peptide" evidence="1">
    <location>
        <begin position="1"/>
        <end position="24"/>
    </location>
</feature>
<feature type="chain" id="PRO_5039075413" description="Lipoprotein" evidence="1">
    <location>
        <begin position="25"/>
        <end position="290"/>
    </location>
</feature>
<evidence type="ECO:0000256" key="1">
    <source>
        <dbReference type="SAM" id="SignalP"/>
    </source>
</evidence>
<evidence type="ECO:0000313" key="3">
    <source>
        <dbReference type="Proteomes" id="UP000053271"/>
    </source>
</evidence>
<evidence type="ECO:0000313" key="2">
    <source>
        <dbReference type="EMBL" id="KUN36736.1"/>
    </source>
</evidence>
<dbReference type="EMBL" id="LMWS01000023">
    <property type="protein sequence ID" value="KUN36736.1"/>
    <property type="molecule type" value="Genomic_DNA"/>
</dbReference>
<keyword evidence="3" id="KW-1185">Reference proteome</keyword>